<dbReference type="InterPro" id="IPR050741">
    <property type="entry name" value="Acyl-CoA_dehydrogenase"/>
</dbReference>
<dbReference type="InterPro" id="IPR037069">
    <property type="entry name" value="AcylCoA_DH/ox_N_sf"/>
</dbReference>
<sequence length="441" mass="48838">MTSDSSLEYLRPEVAALKRKVDAFVENECIPAEQELEAFMANRHGPDRWTAIPPCLERLKKRAKQLGLWNLFVPQHLIEKLPDPSLGPSVPLTYREYGIVCESLGRCPDLAPQACNSSAPDTGNMEVLLEFGTPQQKQKYLLPMLRGEIRSCFLMTEPAVASSDPTNLETTLEKCINQITGQIEYTLRGRKWWSTGAMDPRCRLALVVARMQNSSSNATSRHGAHTIVAVPMPHPQVKLERALTVMGYDDAPFGHAQVLLDNVKLTPEDLILGEGSGFRVSQARLGPGRIHHCMRAIGMATRCYESMIRRSMERTTFGKPLWQHGGCQEQIADSVADLHAARLLTLSVAAAMDSVGAQKARDRIAVIKVAVPELCYRVIDRAVQVHGGAGLSQDFILAKALAGLRSLRIADGPDSVHRRTIALLEIKKEMNKRKSQQKSHL</sequence>
<comment type="similarity">
    <text evidence="2 7">Belongs to the acyl-CoA dehydrogenase family.</text>
</comment>
<keyword evidence="5 7" id="KW-0274">FAD</keyword>
<dbReference type="Gene3D" id="2.40.110.10">
    <property type="entry name" value="Butyryl-CoA Dehydrogenase, subunit A, domain 2"/>
    <property type="match status" value="1"/>
</dbReference>
<dbReference type="InParanoid" id="A0A1Z5JKQ6"/>
<dbReference type="SUPFAM" id="SSF56645">
    <property type="entry name" value="Acyl-CoA dehydrogenase NM domain-like"/>
    <property type="match status" value="1"/>
</dbReference>
<evidence type="ECO:0000256" key="3">
    <source>
        <dbReference type="ARBA" id="ARBA00011738"/>
    </source>
</evidence>
<dbReference type="InterPro" id="IPR013786">
    <property type="entry name" value="AcylCoA_DH/ox_N"/>
</dbReference>
<dbReference type="Proteomes" id="UP000198406">
    <property type="component" value="Unassembled WGS sequence"/>
</dbReference>
<dbReference type="GO" id="GO:0050660">
    <property type="term" value="F:flavin adenine dinucleotide binding"/>
    <property type="evidence" value="ECO:0007669"/>
    <property type="project" value="InterPro"/>
</dbReference>
<dbReference type="InterPro" id="IPR006091">
    <property type="entry name" value="Acyl-CoA_Oxase/DH_mid-dom"/>
</dbReference>
<keyword evidence="6 7" id="KW-0560">Oxidoreductase</keyword>
<dbReference type="AlphaFoldDB" id="A0A1Z5JKQ6"/>
<evidence type="ECO:0000259" key="8">
    <source>
        <dbReference type="Pfam" id="PF00441"/>
    </source>
</evidence>
<dbReference type="Gene3D" id="1.10.540.10">
    <property type="entry name" value="Acyl-CoA dehydrogenase/oxidase, N-terminal domain"/>
    <property type="match status" value="1"/>
</dbReference>
<reference evidence="11 12" key="1">
    <citation type="journal article" date="2015" name="Plant Cell">
        <title>Oil accumulation by the oleaginous diatom Fistulifera solaris as revealed by the genome and transcriptome.</title>
        <authorList>
            <person name="Tanaka T."/>
            <person name="Maeda Y."/>
            <person name="Veluchamy A."/>
            <person name="Tanaka M."/>
            <person name="Abida H."/>
            <person name="Marechal E."/>
            <person name="Bowler C."/>
            <person name="Muto M."/>
            <person name="Sunaga Y."/>
            <person name="Tanaka M."/>
            <person name="Yoshino T."/>
            <person name="Taniguchi T."/>
            <person name="Fukuda Y."/>
            <person name="Nemoto M."/>
            <person name="Matsumoto M."/>
            <person name="Wong P.S."/>
            <person name="Aburatani S."/>
            <person name="Fujibuchi W."/>
        </authorList>
    </citation>
    <scope>NUCLEOTIDE SEQUENCE [LARGE SCALE GENOMIC DNA]</scope>
    <source>
        <strain evidence="11 12">JPCC DA0580</strain>
    </source>
</reference>
<proteinExistence type="inferred from homology"/>
<evidence type="ECO:0000313" key="12">
    <source>
        <dbReference type="Proteomes" id="UP000198406"/>
    </source>
</evidence>
<dbReference type="Pfam" id="PF02770">
    <property type="entry name" value="Acyl-CoA_dh_M"/>
    <property type="match status" value="1"/>
</dbReference>
<evidence type="ECO:0000259" key="9">
    <source>
        <dbReference type="Pfam" id="PF02770"/>
    </source>
</evidence>
<dbReference type="Gene3D" id="1.20.140.10">
    <property type="entry name" value="Butyryl-CoA Dehydrogenase, subunit A, domain 3"/>
    <property type="match status" value="1"/>
</dbReference>
<dbReference type="OrthoDB" id="434771at2759"/>
<comment type="caution">
    <text evidence="11">The sequence shown here is derived from an EMBL/GenBank/DDBJ whole genome shotgun (WGS) entry which is preliminary data.</text>
</comment>
<evidence type="ECO:0000256" key="7">
    <source>
        <dbReference type="RuleBase" id="RU362125"/>
    </source>
</evidence>
<feature type="domain" description="Acyl-CoA dehydrogenase/oxidase N-terminal" evidence="10">
    <location>
        <begin position="13"/>
        <end position="148"/>
    </location>
</feature>
<comment type="subunit">
    <text evidence="3">Homodimer.</text>
</comment>
<dbReference type="Pfam" id="PF02771">
    <property type="entry name" value="Acyl-CoA_dh_N"/>
    <property type="match status" value="1"/>
</dbReference>
<protein>
    <submittedName>
        <fullName evidence="11">Acyl-CoA dehydrogenase family member 11</fullName>
    </submittedName>
</protein>
<dbReference type="InterPro" id="IPR009075">
    <property type="entry name" value="AcylCo_DH/oxidase_C"/>
</dbReference>
<evidence type="ECO:0000256" key="1">
    <source>
        <dbReference type="ARBA" id="ARBA00001974"/>
    </source>
</evidence>
<evidence type="ECO:0000256" key="2">
    <source>
        <dbReference type="ARBA" id="ARBA00009347"/>
    </source>
</evidence>
<dbReference type="InterPro" id="IPR036250">
    <property type="entry name" value="AcylCo_DH-like_C"/>
</dbReference>
<dbReference type="PANTHER" id="PTHR48083">
    <property type="entry name" value="MEDIUM-CHAIN SPECIFIC ACYL-COA DEHYDROGENASE, MITOCHONDRIAL-RELATED"/>
    <property type="match status" value="1"/>
</dbReference>
<organism evidence="11 12">
    <name type="scientific">Fistulifera solaris</name>
    <name type="common">Oleaginous diatom</name>
    <dbReference type="NCBI Taxonomy" id="1519565"/>
    <lineage>
        <taxon>Eukaryota</taxon>
        <taxon>Sar</taxon>
        <taxon>Stramenopiles</taxon>
        <taxon>Ochrophyta</taxon>
        <taxon>Bacillariophyta</taxon>
        <taxon>Bacillariophyceae</taxon>
        <taxon>Bacillariophycidae</taxon>
        <taxon>Naviculales</taxon>
        <taxon>Naviculaceae</taxon>
        <taxon>Fistulifera</taxon>
    </lineage>
</organism>
<dbReference type="GO" id="GO:0033539">
    <property type="term" value="P:fatty acid beta-oxidation using acyl-CoA dehydrogenase"/>
    <property type="evidence" value="ECO:0007669"/>
    <property type="project" value="TreeGrafter"/>
</dbReference>
<dbReference type="GO" id="GO:0005737">
    <property type="term" value="C:cytoplasm"/>
    <property type="evidence" value="ECO:0007669"/>
    <property type="project" value="TreeGrafter"/>
</dbReference>
<accession>A0A1Z5JKQ6</accession>
<feature type="domain" description="Acyl-CoA oxidase/dehydrogenase middle" evidence="9">
    <location>
        <begin position="152"/>
        <end position="257"/>
    </location>
</feature>
<comment type="cofactor">
    <cofactor evidence="1 7">
        <name>FAD</name>
        <dbReference type="ChEBI" id="CHEBI:57692"/>
    </cofactor>
</comment>
<evidence type="ECO:0000256" key="4">
    <source>
        <dbReference type="ARBA" id="ARBA00022630"/>
    </source>
</evidence>
<dbReference type="EMBL" id="BDSP01000081">
    <property type="protein sequence ID" value="GAX14605.1"/>
    <property type="molecule type" value="Genomic_DNA"/>
</dbReference>
<dbReference type="InterPro" id="IPR046373">
    <property type="entry name" value="Acyl-CoA_Oxase/DH_mid-dom_sf"/>
</dbReference>
<evidence type="ECO:0000259" key="10">
    <source>
        <dbReference type="Pfam" id="PF02771"/>
    </source>
</evidence>
<evidence type="ECO:0000313" key="11">
    <source>
        <dbReference type="EMBL" id="GAX14605.1"/>
    </source>
</evidence>
<keyword evidence="12" id="KW-1185">Reference proteome</keyword>
<keyword evidence="4 7" id="KW-0285">Flavoprotein</keyword>
<gene>
    <name evidence="11" type="ORF">FisN_6Lh387</name>
</gene>
<evidence type="ECO:0000256" key="6">
    <source>
        <dbReference type="ARBA" id="ARBA00023002"/>
    </source>
</evidence>
<evidence type="ECO:0000256" key="5">
    <source>
        <dbReference type="ARBA" id="ARBA00022827"/>
    </source>
</evidence>
<feature type="domain" description="Acyl-CoA dehydrogenase/oxidase C-terminal" evidence="8">
    <location>
        <begin position="275"/>
        <end position="422"/>
    </location>
</feature>
<dbReference type="InterPro" id="IPR009100">
    <property type="entry name" value="AcylCoA_DH/oxidase_NM_dom_sf"/>
</dbReference>
<dbReference type="GO" id="GO:0003995">
    <property type="term" value="F:acyl-CoA dehydrogenase activity"/>
    <property type="evidence" value="ECO:0007669"/>
    <property type="project" value="TreeGrafter"/>
</dbReference>
<dbReference type="PANTHER" id="PTHR48083:SF13">
    <property type="entry name" value="ACYL-COA DEHYDROGENASE FAMILY MEMBER 11"/>
    <property type="match status" value="1"/>
</dbReference>
<name>A0A1Z5JKQ6_FISSO</name>
<dbReference type="Pfam" id="PF00441">
    <property type="entry name" value="Acyl-CoA_dh_1"/>
    <property type="match status" value="1"/>
</dbReference>
<dbReference type="SUPFAM" id="SSF47203">
    <property type="entry name" value="Acyl-CoA dehydrogenase C-terminal domain-like"/>
    <property type="match status" value="1"/>
</dbReference>